<reference evidence="1 2" key="1">
    <citation type="submission" date="2019-03" db="EMBL/GenBank/DDBJ databases">
        <title>Single cell metagenomics reveals metabolic interactions within the superorganism composed of flagellate Streblomastix strix and complex community of Bacteroidetes bacteria on its surface.</title>
        <authorList>
            <person name="Treitli S.C."/>
            <person name="Kolisko M."/>
            <person name="Husnik F."/>
            <person name="Keeling P."/>
            <person name="Hampl V."/>
        </authorList>
    </citation>
    <scope>NUCLEOTIDE SEQUENCE [LARGE SCALE GENOMIC DNA]</scope>
    <source>
        <strain evidence="1">ST1C</strain>
    </source>
</reference>
<protein>
    <submittedName>
        <fullName evidence="1">Uncharacterized protein</fullName>
    </submittedName>
</protein>
<accession>A0A5J4RUX7</accession>
<organism evidence="1 2">
    <name type="scientific">Streblomastix strix</name>
    <dbReference type="NCBI Taxonomy" id="222440"/>
    <lineage>
        <taxon>Eukaryota</taxon>
        <taxon>Metamonada</taxon>
        <taxon>Preaxostyla</taxon>
        <taxon>Oxymonadida</taxon>
        <taxon>Streblomastigidae</taxon>
        <taxon>Streblomastix</taxon>
    </lineage>
</organism>
<evidence type="ECO:0000313" key="2">
    <source>
        <dbReference type="Proteomes" id="UP000324800"/>
    </source>
</evidence>
<proteinExistence type="predicted"/>
<sequence>KRQCLVEAFIATTNTDGLVDLSGDTSKKAEEVYVPFGTQNILGVETRNYPTFRLCSMDMTMLNFVGLAQAGL</sequence>
<dbReference type="EMBL" id="SNRW01041433">
    <property type="protein sequence ID" value="KAA6337378.1"/>
    <property type="molecule type" value="Genomic_DNA"/>
</dbReference>
<dbReference type="Proteomes" id="UP000324800">
    <property type="component" value="Unassembled WGS sequence"/>
</dbReference>
<evidence type="ECO:0000313" key="1">
    <source>
        <dbReference type="EMBL" id="KAA6337378.1"/>
    </source>
</evidence>
<feature type="non-terminal residue" evidence="1">
    <location>
        <position position="1"/>
    </location>
</feature>
<dbReference type="AlphaFoldDB" id="A0A5J4RUX7"/>
<comment type="caution">
    <text evidence="1">The sequence shown here is derived from an EMBL/GenBank/DDBJ whole genome shotgun (WGS) entry which is preliminary data.</text>
</comment>
<gene>
    <name evidence="1" type="ORF">EZS28_052794</name>
</gene>
<name>A0A5J4RUX7_9EUKA</name>